<dbReference type="AlphaFoldDB" id="A0A168EEB4"/>
<reference evidence="2 3" key="1">
    <citation type="submission" date="2016-01" db="EMBL/GenBank/DDBJ databases">
        <title>Complete genome sequence of a soil Actinobacterium, Isoptericola dokdonensis DS-3.</title>
        <authorList>
            <person name="Kwon S.-K."/>
            <person name="Kim J.F."/>
        </authorList>
    </citation>
    <scope>NUCLEOTIDE SEQUENCE [LARGE SCALE GENOMIC DNA]</scope>
    <source>
        <strain evidence="2 3">DS-3</strain>
    </source>
</reference>
<dbReference type="Proteomes" id="UP000076794">
    <property type="component" value="Chromosome"/>
</dbReference>
<evidence type="ECO:0000313" key="3">
    <source>
        <dbReference type="Proteomes" id="UP000076794"/>
    </source>
</evidence>
<dbReference type="STRING" id="1300344.I598_0344"/>
<dbReference type="RefSeq" id="WP_068200727.1">
    <property type="nucleotide sequence ID" value="NZ_CP014209.1"/>
</dbReference>
<evidence type="ECO:0000256" key="1">
    <source>
        <dbReference type="SAM" id="Phobius"/>
    </source>
</evidence>
<protein>
    <submittedName>
        <fullName evidence="2">Uncharacterized protein</fullName>
    </submittedName>
</protein>
<dbReference type="EMBL" id="CP014209">
    <property type="protein sequence ID" value="ANC29932.1"/>
    <property type="molecule type" value="Genomic_DNA"/>
</dbReference>
<dbReference type="KEGG" id="ido:I598_0344"/>
<gene>
    <name evidence="2" type="ORF">I598_0344</name>
</gene>
<name>A0A168EEB4_9MICO</name>
<keyword evidence="1" id="KW-0812">Transmembrane</keyword>
<dbReference type="PATRIC" id="fig|1300344.3.peg.344"/>
<keyword evidence="1" id="KW-1133">Transmembrane helix</keyword>
<accession>A0A168EEB4</accession>
<sequence length="183" mass="20114">MELREWLPLVISGVLGLAGIIAGLWGTLATLRAQRQRDDRAAMERTEQADRDAQAARLAHLLDERRSAYADLIAASMEMADLIHQRMRVAHPSVDYEETDYSRSPVKRTRDGIALVQLLAPPDVGAEVRKALAPLMLGDIDSLNYARTGQDSGGVWRSIHDADEAVGDIIRVLNADLVPSHAK</sequence>
<keyword evidence="1" id="KW-0472">Membrane</keyword>
<evidence type="ECO:0000313" key="2">
    <source>
        <dbReference type="EMBL" id="ANC29932.1"/>
    </source>
</evidence>
<feature type="transmembrane region" description="Helical" evidence="1">
    <location>
        <begin position="6"/>
        <end position="31"/>
    </location>
</feature>
<keyword evidence="3" id="KW-1185">Reference proteome</keyword>
<proteinExistence type="predicted"/>
<organism evidence="2 3">
    <name type="scientific">Isoptericola dokdonensis DS-3</name>
    <dbReference type="NCBI Taxonomy" id="1300344"/>
    <lineage>
        <taxon>Bacteria</taxon>
        <taxon>Bacillati</taxon>
        <taxon>Actinomycetota</taxon>
        <taxon>Actinomycetes</taxon>
        <taxon>Micrococcales</taxon>
        <taxon>Promicromonosporaceae</taxon>
        <taxon>Isoptericola</taxon>
    </lineage>
</organism>